<sequence length="184" mass="21593">MNNQIFKESDFSSGDGMLTSVWGPSMWHSIHTISFNYPVNPLKEDKDNYYNYILSLKNVLPCKYCRENFKNNLKKIGFKRGSMKNRATFSRAIYNLHEEVNKMLGKKSNLTFDDIKIRYEHFRSRCLVDKNKPKHKSIENGCVDSLYGKKSKCVLQIVPKTSRIESFKISPKCKIERVYNNPYL</sequence>
<dbReference type="GO" id="GO:0050660">
    <property type="term" value="F:flavin adenine dinucleotide binding"/>
    <property type="evidence" value="ECO:0007669"/>
    <property type="project" value="TreeGrafter"/>
</dbReference>
<evidence type="ECO:0000256" key="2">
    <source>
        <dbReference type="ARBA" id="ARBA00012512"/>
    </source>
</evidence>
<dbReference type="GO" id="GO:0016971">
    <property type="term" value="F:flavin-dependent sulfhydryl oxidase activity"/>
    <property type="evidence" value="ECO:0007669"/>
    <property type="project" value="InterPro"/>
</dbReference>
<evidence type="ECO:0000313" key="8">
    <source>
        <dbReference type="EMBL" id="QHT28706.1"/>
    </source>
</evidence>
<dbReference type="AlphaFoldDB" id="A0A6C0EHP6"/>
<organism evidence="8">
    <name type="scientific">viral metagenome</name>
    <dbReference type="NCBI Taxonomy" id="1070528"/>
    <lineage>
        <taxon>unclassified sequences</taxon>
        <taxon>metagenomes</taxon>
        <taxon>organismal metagenomes</taxon>
    </lineage>
</organism>
<dbReference type="EMBL" id="MN738864">
    <property type="protein sequence ID" value="QHT28706.1"/>
    <property type="molecule type" value="Genomic_DNA"/>
</dbReference>
<dbReference type="InterPro" id="IPR039799">
    <property type="entry name" value="ALR/ERV"/>
</dbReference>
<proteinExistence type="predicted"/>
<dbReference type="PANTHER" id="PTHR12645">
    <property type="entry name" value="ALR/ERV"/>
    <property type="match status" value="1"/>
</dbReference>
<dbReference type="SUPFAM" id="SSF69000">
    <property type="entry name" value="FAD-dependent thiol oxidase"/>
    <property type="match status" value="1"/>
</dbReference>
<dbReference type="PROSITE" id="PS51324">
    <property type="entry name" value="ERV_ALR"/>
    <property type="match status" value="1"/>
</dbReference>
<dbReference type="Gene3D" id="1.20.120.310">
    <property type="entry name" value="ERV/ALR sulfhydryl oxidase domain"/>
    <property type="match status" value="1"/>
</dbReference>
<dbReference type="PANTHER" id="PTHR12645:SF0">
    <property type="entry name" value="FAD-LINKED SULFHYDRYL OXIDASE ALR"/>
    <property type="match status" value="1"/>
</dbReference>
<reference evidence="8" key="1">
    <citation type="journal article" date="2020" name="Nature">
        <title>Giant virus diversity and host interactions through global metagenomics.</title>
        <authorList>
            <person name="Schulz F."/>
            <person name="Roux S."/>
            <person name="Paez-Espino D."/>
            <person name="Jungbluth S."/>
            <person name="Walsh D.A."/>
            <person name="Denef V.J."/>
            <person name="McMahon K.D."/>
            <person name="Konstantinidis K.T."/>
            <person name="Eloe-Fadrosh E.A."/>
            <person name="Kyrpides N.C."/>
            <person name="Woyke T."/>
        </authorList>
    </citation>
    <scope>NUCLEOTIDE SEQUENCE</scope>
    <source>
        <strain evidence="8">GVMAG-M-3300001351-8</strain>
    </source>
</reference>
<dbReference type="InterPro" id="IPR036774">
    <property type="entry name" value="ERV/ALR_sulphydryl_oxid_sf"/>
</dbReference>
<evidence type="ECO:0000259" key="7">
    <source>
        <dbReference type="PROSITE" id="PS51324"/>
    </source>
</evidence>
<evidence type="ECO:0000256" key="5">
    <source>
        <dbReference type="ARBA" id="ARBA00023002"/>
    </source>
</evidence>
<keyword evidence="6" id="KW-1015">Disulfide bond</keyword>
<feature type="domain" description="ERV/ALR sulfhydryl oxidase" evidence="7">
    <location>
        <begin position="15"/>
        <end position="119"/>
    </location>
</feature>
<dbReference type="GO" id="GO:0005739">
    <property type="term" value="C:mitochondrion"/>
    <property type="evidence" value="ECO:0007669"/>
    <property type="project" value="TreeGrafter"/>
</dbReference>
<evidence type="ECO:0000256" key="1">
    <source>
        <dbReference type="ARBA" id="ARBA00001974"/>
    </source>
</evidence>
<keyword evidence="5" id="KW-0560">Oxidoreductase</keyword>
<evidence type="ECO:0000256" key="3">
    <source>
        <dbReference type="ARBA" id="ARBA00022630"/>
    </source>
</evidence>
<comment type="cofactor">
    <cofactor evidence="1">
        <name>FAD</name>
        <dbReference type="ChEBI" id="CHEBI:57692"/>
    </cofactor>
</comment>
<name>A0A6C0EHP6_9ZZZZ</name>
<accession>A0A6C0EHP6</accession>
<keyword evidence="3" id="KW-0285">Flavoprotein</keyword>
<protein>
    <recommendedName>
        <fullName evidence="2">thiol oxidase</fullName>
        <ecNumber evidence="2">1.8.3.2</ecNumber>
    </recommendedName>
</protein>
<evidence type="ECO:0000256" key="6">
    <source>
        <dbReference type="ARBA" id="ARBA00023157"/>
    </source>
</evidence>
<keyword evidence="4" id="KW-0274">FAD</keyword>
<dbReference type="EC" id="1.8.3.2" evidence="2"/>
<evidence type="ECO:0000256" key="4">
    <source>
        <dbReference type="ARBA" id="ARBA00022827"/>
    </source>
</evidence>
<dbReference type="InterPro" id="IPR017905">
    <property type="entry name" value="ERV/ALR_sulphydryl_oxidase"/>
</dbReference>
<dbReference type="Pfam" id="PF04777">
    <property type="entry name" value="Evr1_Alr"/>
    <property type="match status" value="1"/>
</dbReference>